<organism evidence="2 4">
    <name type="scientific">Flavobacterium hydatis</name>
    <name type="common">Cytophaga aquatilis</name>
    <dbReference type="NCBI Taxonomy" id="991"/>
    <lineage>
        <taxon>Bacteria</taxon>
        <taxon>Pseudomonadati</taxon>
        <taxon>Bacteroidota</taxon>
        <taxon>Flavobacteriia</taxon>
        <taxon>Flavobacteriales</taxon>
        <taxon>Flavobacteriaceae</taxon>
        <taxon>Flavobacterium</taxon>
    </lineage>
</organism>
<keyword evidence="2" id="KW-0808">Transferase</keyword>
<dbReference type="PANTHER" id="PTHR43617">
    <property type="entry name" value="L-AMINO ACID N-ACETYLTRANSFERASE"/>
    <property type="match status" value="1"/>
</dbReference>
<dbReference type="SUPFAM" id="SSF55729">
    <property type="entry name" value="Acyl-CoA N-acyltransferases (Nat)"/>
    <property type="match status" value="1"/>
</dbReference>
<dbReference type="RefSeq" id="WP_035622092.1">
    <property type="nucleotide sequence ID" value="NZ_JBEWQG010000001.1"/>
</dbReference>
<dbReference type="EMBL" id="MUGY01000004">
    <property type="protein sequence ID" value="OXA96588.1"/>
    <property type="molecule type" value="Genomic_DNA"/>
</dbReference>
<dbReference type="InterPro" id="IPR000182">
    <property type="entry name" value="GNAT_dom"/>
</dbReference>
<dbReference type="Gene3D" id="3.40.630.30">
    <property type="match status" value="1"/>
</dbReference>
<gene>
    <name evidence="3" type="ORF">B0A62_04825</name>
    <name evidence="2" type="ORF">IW20_11650</name>
</gene>
<evidence type="ECO:0000313" key="2">
    <source>
        <dbReference type="EMBL" id="KFF16396.1"/>
    </source>
</evidence>
<dbReference type="EMBL" id="JPRM01000015">
    <property type="protein sequence ID" value="KFF16396.1"/>
    <property type="molecule type" value="Genomic_DNA"/>
</dbReference>
<reference evidence="2 4" key="1">
    <citation type="submission" date="2014-07" db="EMBL/GenBank/DDBJ databases">
        <title>Genome of Flavobacterium hydatis DSM 2063.</title>
        <authorList>
            <person name="Pipes S.E."/>
            <person name="Stropko S.J."/>
            <person name="Newman J.D."/>
        </authorList>
    </citation>
    <scope>NUCLEOTIDE SEQUENCE [LARGE SCALE GENOMIC DNA]</scope>
    <source>
        <strain evidence="2 4">DSM 2063</strain>
    </source>
</reference>
<name>A0A086AI82_FLAHY</name>
<reference evidence="3 5" key="2">
    <citation type="submission" date="2016-11" db="EMBL/GenBank/DDBJ databases">
        <title>Whole genomes of Flavobacteriaceae.</title>
        <authorList>
            <person name="Stine C."/>
            <person name="Li C."/>
            <person name="Tadesse D."/>
        </authorList>
    </citation>
    <scope>NUCLEOTIDE SEQUENCE [LARGE SCALE GENOMIC DNA]</scope>
    <source>
        <strain evidence="3 5">ATCC 29551</strain>
    </source>
</reference>
<dbReference type="OrthoDB" id="9797178at2"/>
<dbReference type="Pfam" id="PF13527">
    <property type="entry name" value="Acetyltransf_9"/>
    <property type="match status" value="1"/>
</dbReference>
<dbReference type="PROSITE" id="PS51186">
    <property type="entry name" value="GNAT"/>
    <property type="match status" value="1"/>
</dbReference>
<evidence type="ECO:0000313" key="5">
    <source>
        <dbReference type="Proteomes" id="UP000198424"/>
    </source>
</evidence>
<accession>A0A086AI82</accession>
<evidence type="ECO:0000313" key="4">
    <source>
        <dbReference type="Proteomes" id="UP000028712"/>
    </source>
</evidence>
<feature type="domain" description="N-acetyltransferase" evidence="1">
    <location>
        <begin position="3"/>
        <end position="147"/>
    </location>
</feature>
<evidence type="ECO:0000313" key="3">
    <source>
        <dbReference type="EMBL" id="OXA96588.1"/>
    </source>
</evidence>
<dbReference type="GO" id="GO:0016747">
    <property type="term" value="F:acyltransferase activity, transferring groups other than amino-acyl groups"/>
    <property type="evidence" value="ECO:0007669"/>
    <property type="project" value="InterPro"/>
</dbReference>
<dbReference type="CDD" id="cd04301">
    <property type="entry name" value="NAT_SF"/>
    <property type="match status" value="1"/>
</dbReference>
<dbReference type="STRING" id="991.IW20_11650"/>
<dbReference type="eggNOG" id="COG3153">
    <property type="taxonomic scope" value="Bacteria"/>
</dbReference>
<dbReference type="Proteomes" id="UP000028712">
    <property type="component" value="Unassembled WGS sequence"/>
</dbReference>
<proteinExistence type="predicted"/>
<dbReference type="AlphaFoldDB" id="A0A086AI82"/>
<dbReference type="InterPro" id="IPR050276">
    <property type="entry name" value="MshD_Acetyltransferase"/>
</dbReference>
<keyword evidence="5" id="KW-1185">Reference proteome</keyword>
<evidence type="ECO:0000259" key="1">
    <source>
        <dbReference type="PROSITE" id="PS51186"/>
    </source>
</evidence>
<sequence>MEVIIRQENKDDYPKVFEIIEEAFKDVEYSDHKEQFLVEKLRKSDAFIPELSLVAEVDNEIVGHILLTKLQIENKDQTFDSLALAPVSVKPEFQGKGIGAKLILESHAIAKKLGYKSIILLGHENYYPRFGYELTNKYNIEMPFDVPAENCMVISLTENGLDGVSGMVKYPAAFLE</sequence>
<dbReference type="Proteomes" id="UP000198424">
    <property type="component" value="Unassembled WGS sequence"/>
</dbReference>
<dbReference type="InterPro" id="IPR016181">
    <property type="entry name" value="Acyl_CoA_acyltransferase"/>
</dbReference>
<comment type="caution">
    <text evidence="2">The sequence shown here is derived from an EMBL/GenBank/DDBJ whole genome shotgun (WGS) entry which is preliminary data.</text>
</comment>
<protein>
    <submittedName>
        <fullName evidence="2">GCN5 family acetyltransferase</fullName>
    </submittedName>
    <submittedName>
        <fullName evidence="3">N-acetyltransferase</fullName>
    </submittedName>
</protein>
<dbReference type="PANTHER" id="PTHR43617:SF2">
    <property type="entry name" value="UPF0039 PROTEIN SLL0451"/>
    <property type="match status" value="1"/>
</dbReference>